<dbReference type="InterPro" id="IPR029774">
    <property type="entry name" value="CSAP"/>
</dbReference>
<feature type="region of interest" description="Disordered" evidence="1">
    <location>
        <begin position="205"/>
        <end position="228"/>
    </location>
</feature>
<dbReference type="GO" id="GO:0005814">
    <property type="term" value="C:centriole"/>
    <property type="evidence" value="ECO:0007669"/>
    <property type="project" value="TreeGrafter"/>
</dbReference>
<feature type="compositionally biased region" description="Basic and acidic residues" evidence="1">
    <location>
        <begin position="110"/>
        <end position="121"/>
    </location>
</feature>
<accession>A0A6P6NXN2</accession>
<reference evidence="3" key="1">
    <citation type="submission" date="2025-08" db="UniProtKB">
        <authorList>
            <consortium name="RefSeq"/>
        </authorList>
    </citation>
    <scope>IDENTIFICATION</scope>
    <source>
        <strain evidence="3">Wakin</strain>
        <tissue evidence="3">Muscle</tissue>
    </source>
</reference>
<feature type="region of interest" description="Disordered" evidence="1">
    <location>
        <begin position="52"/>
        <end position="182"/>
    </location>
</feature>
<dbReference type="GeneID" id="113091940"/>
<feature type="compositionally biased region" description="Basic residues" evidence="1">
    <location>
        <begin position="139"/>
        <end position="156"/>
    </location>
</feature>
<sequence length="255" mass="29520">MVTKRIRSEYMKKFKDPRWDTYAKCYEDLLKYRLSRRLLEQAHKPWFWGEWGSETGSSGTSTPLSRNKVEPERIHDEKAERSACVTPEPPAEEDLDRGAANTKLVARVAEQSHQEEERARESSPALNPETDTHILNSPKSKRLSSHKFTRSKVKPHATKDPEKENRHPFALYGGGERQTDMASKKTHNVGPAASTAEIHESAMRARTRREVEKQIKRSDKQRARSADVENNRNKIVPDFNPWMTEYMRCFSARSR</sequence>
<keyword evidence="2" id="KW-1185">Reference proteome</keyword>
<organism evidence="2 3">
    <name type="scientific">Carassius auratus</name>
    <name type="common">Goldfish</name>
    <dbReference type="NCBI Taxonomy" id="7957"/>
    <lineage>
        <taxon>Eukaryota</taxon>
        <taxon>Metazoa</taxon>
        <taxon>Chordata</taxon>
        <taxon>Craniata</taxon>
        <taxon>Vertebrata</taxon>
        <taxon>Euteleostomi</taxon>
        <taxon>Actinopterygii</taxon>
        <taxon>Neopterygii</taxon>
        <taxon>Teleostei</taxon>
        <taxon>Ostariophysi</taxon>
        <taxon>Cypriniformes</taxon>
        <taxon>Cyprinidae</taxon>
        <taxon>Cyprininae</taxon>
        <taxon>Carassius</taxon>
    </lineage>
</organism>
<dbReference type="GO" id="GO:0005819">
    <property type="term" value="C:spindle"/>
    <property type="evidence" value="ECO:0007669"/>
    <property type="project" value="TreeGrafter"/>
</dbReference>
<evidence type="ECO:0000313" key="3">
    <source>
        <dbReference type="RefSeq" id="XP_026113403.1"/>
    </source>
</evidence>
<dbReference type="PANTHER" id="PTHR31022">
    <property type="entry name" value="CENTRIOLE, CILIA AND SPINDLE-ASSOCIATED PROTEIN"/>
    <property type="match status" value="1"/>
</dbReference>
<gene>
    <name evidence="3" type="primary">LOC113091940</name>
</gene>
<dbReference type="PANTHER" id="PTHR31022:SF5">
    <property type="entry name" value="CENTRIOLE, CILIA AND SPINDLE-ASSOCIATED PROTEIN-RELATED"/>
    <property type="match status" value="1"/>
</dbReference>
<dbReference type="KEGG" id="caua:113091940"/>
<dbReference type="Proteomes" id="UP000515129">
    <property type="component" value="Unplaced"/>
</dbReference>
<feature type="compositionally biased region" description="Basic and acidic residues" evidence="1">
    <location>
        <begin position="67"/>
        <end position="81"/>
    </location>
</feature>
<evidence type="ECO:0000256" key="1">
    <source>
        <dbReference type="SAM" id="MobiDB-lite"/>
    </source>
</evidence>
<dbReference type="GO" id="GO:0036064">
    <property type="term" value="C:ciliary basal body"/>
    <property type="evidence" value="ECO:0007669"/>
    <property type="project" value="TreeGrafter"/>
</dbReference>
<dbReference type="GO" id="GO:1901673">
    <property type="term" value="P:regulation of mitotic spindle assembly"/>
    <property type="evidence" value="ECO:0007669"/>
    <property type="project" value="TreeGrafter"/>
</dbReference>
<dbReference type="Pfam" id="PF15748">
    <property type="entry name" value="CCSAP"/>
    <property type="match status" value="1"/>
</dbReference>
<dbReference type="RefSeq" id="XP_026113403.1">
    <property type="nucleotide sequence ID" value="XM_026257618.1"/>
</dbReference>
<dbReference type="GO" id="GO:0035869">
    <property type="term" value="C:ciliary transition zone"/>
    <property type="evidence" value="ECO:0007669"/>
    <property type="project" value="TreeGrafter"/>
</dbReference>
<dbReference type="OrthoDB" id="6616361at2759"/>
<dbReference type="GO" id="GO:0008017">
    <property type="term" value="F:microtubule binding"/>
    <property type="evidence" value="ECO:0007669"/>
    <property type="project" value="TreeGrafter"/>
</dbReference>
<feature type="compositionally biased region" description="Low complexity" evidence="1">
    <location>
        <begin position="52"/>
        <end position="62"/>
    </location>
</feature>
<protein>
    <submittedName>
        <fullName evidence="3">Centriole, cilia and spindle-associated protein-like</fullName>
    </submittedName>
</protein>
<feature type="compositionally biased region" description="Basic and acidic residues" evidence="1">
    <location>
        <begin position="157"/>
        <end position="167"/>
    </location>
</feature>
<evidence type="ECO:0000313" key="2">
    <source>
        <dbReference type="Proteomes" id="UP000515129"/>
    </source>
</evidence>
<proteinExistence type="predicted"/>
<name>A0A6P6NXN2_CARAU</name>
<dbReference type="AlphaFoldDB" id="A0A6P6NXN2"/>